<dbReference type="GO" id="GO:0015081">
    <property type="term" value="F:sodium ion transmembrane transporter activity"/>
    <property type="evidence" value="ECO:0007669"/>
    <property type="project" value="InterPro"/>
</dbReference>
<dbReference type="Pfam" id="PF04277">
    <property type="entry name" value="OAD_gamma"/>
    <property type="match status" value="1"/>
</dbReference>
<keyword evidence="3 6" id="KW-0812">Transmembrane</keyword>
<dbReference type="InterPro" id="IPR005899">
    <property type="entry name" value="Na_pump_deCOase"/>
</dbReference>
<reference evidence="7" key="1">
    <citation type="submission" date="2024-07" db="EMBL/GenBank/DDBJ databases">
        <authorList>
            <person name="Li X.-J."/>
            <person name="Wang X."/>
        </authorList>
    </citation>
    <scope>NUCLEOTIDE SEQUENCE</scope>
    <source>
        <strain evidence="7">HSP-334</strain>
    </source>
</reference>
<evidence type="ECO:0000256" key="3">
    <source>
        <dbReference type="ARBA" id="ARBA00022692"/>
    </source>
</evidence>
<dbReference type="GO" id="GO:0005886">
    <property type="term" value="C:plasma membrane"/>
    <property type="evidence" value="ECO:0007669"/>
    <property type="project" value="UniProtKB-SubCell"/>
</dbReference>
<organism evidence="7">
    <name type="scientific">Leptotrichia rugosa</name>
    <dbReference type="NCBI Taxonomy" id="3239302"/>
    <lineage>
        <taxon>Bacteria</taxon>
        <taxon>Fusobacteriati</taxon>
        <taxon>Fusobacteriota</taxon>
        <taxon>Fusobacteriia</taxon>
        <taxon>Fusobacteriales</taxon>
        <taxon>Leptotrichiaceae</taxon>
        <taxon>Leptotrichia</taxon>
    </lineage>
</organism>
<evidence type="ECO:0000256" key="1">
    <source>
        <dbReference type="ARBA" id="ARBA00004236"/>
    </source>
</evidence>
<dbReference type="GO" id="GO:0036376">
    <property type="term" value="P:sodium ion export across plasma membrane"/>
    <property type="evidence" value="ECO:0007669"/>
    <property type="project" value="InterPro"/>
</dbReference>
<proteinExistence type="predicted"/>
<protein>
    <submittedName>
        <fullName evidence="7">OadG family protein</fullName>
    </submittedName>
</protein>
<name>A0AB39VDQ4_9FUSO</name>
<feature type="transmembrane region" description="Helical" evidence="6">
    <location>
        <begin position="16"/>
        <end position="41"/>
    </location>
</feature>
<keyword evidence="2" id="KW-1003">Cell membrane</keyword>
<dbReference type="AlphaFoldDB" id="A0AB39VDQ4"/>
<evidence type="ECO:0000313" key="7">
    <source>
        <dbReference type="EMBL" id="XDU65872.1"/>
    </source>
</evidence>
<dbReference type="EMBL" id="CP165644">
    <property type="protein sequence ID" value="XDU65872.1"/>
    <property type="molecule type" value="Genomic_DNA"/>
</dbReference>
<keyword evidence="5 6" id="KW-0472">Membrane</keyword>
<evidence type="ECO:0000256" key="5">
    <source>
        <dbReference type="ARBA" id="ARBA00023136"/>
    </source>
</evidence>
<keyword evidence="4 6" id="KW-1133">Transmembrane helix</keyword>
<gene>
    <name evidence="7" type="ORF">AB8B22_05435</name>
</gene>
<dbReference type="RefSeq" id="WP_094080480.1">
    <property type="nucleotide sequence ID" value="NZ_CP165644.1"/>
</dbReference>
<evidence type="ECO:0000256" key="2">
    <source>
        <dbReference type="ARBA" id="ARBA00022475"/>
    </source>
</evidence>
<dbReference type="KEGG" id="lrug:AB8B22_05435"/>
<accession>A0AB39VDQ4</accession>
<sequence>MKSILFGNSAVSFGDAIYITVVSMLIVFFILLLISFVLSFFKYFSNEKDQNTINEKINDINTLKNLESENLNTNEKFSIEKIKDETMLVALLTALVDASENNKDCEIKVKNIKEIK</sequence>
<evidence type="ECO:0000256" key="4">
    <source>
        <dbReference type="ARBA" id="ARBA00022989"/>
    </source>
</evidence>
<evidence type="ECO:0000256" key="6">
    <source>
        <dbReference type="SAM" id="Phobius"/>
    </source>
</evidence>
<comment type="subcellular location">
    <subcellularLocation>
        <location evidence="1">Cell membrane</location>
    </subcellularLocation>
</comment>